<keyword evidence="5" id="KW-0862">Zinc</keyword>
<keyword evidence="7" id="KW-0539">Nucleus</keyword>
<dbReference type="GO" id="GO:0005634">
    <property type="term" value="C:nucleus"/>
    <property type="evidence" value="ECO:0007669"/>
    <property type="project" value="UniProtKB-SubCell"/>
</dbReference>
<accession>A0A8B6E698</accession>
<dbReference type="GO" id="GO:0045944">
    <property type="term" value="P:positive regulation of transcription by RNA polymerase II"/>
    <property type="evidence" value="ECO:0007669"/>
    <property type="project" value="TreeGrafter"/>
</dbReference>
<dbReference type="GO" id="GO:0003677">
    <property type="term" value="F:DNA binding"/>
    <property type="evidence" value="ECO:0007669"/>
    <property type="project" value="UniProtKB-KW"/>
</dbReference>
<dbReference type="AlphaFoldDB" id="A0A8B6E698"/>
<dbReference type="PROSITE" id="PS00028">
    <property type="entry name" value="ZINC_FINGER_C2H2_1"/>
    <property type="match status" value="7"/>
</dbReference>
<evidence type="ECO:0000256" key="3">
    <source>
        <dbReference type="ARBA" id="ARBA00022737"/>
    </source>
</evidence>
<evidence type="ECO:0000256" key="1">
    <source>
        <dbReference type="ARBA" id="ARBA00004123"/>
    </source>
</evidence>
<proteinExistence type="predicted"/>
<dbReference type="PANTHER" id="PTHR24403:SF67">
    <property type="entry name" value="FI01116P-RELATED"/>
    <property type="match status" value="1"/>
</dbReference>
<feature type="domain" description="C2H2-type" evidence="9">
    <location>
        <begin position="38"/>
        <end position="65"/>
    </location>
</feature>
<keyword evidence="4 8" id="KW-0863">Zinc-finger</keyword>
<dbReference type="Gene3D" id="3.30.160.60">
    <property type="entry name" value="Classic Zinc Finger"/>
    <property type="match status" value="7"/>
</dbReference>
<evidence type="ECO:0000256" key="2">
    <source>
        <dbReference type="ARBA" id="ARBA00022723"/>
    </source>
</evidence>
<keyword evidence="11" id="KW-1185">Reference proteome</keyword>
<dbReference type="PROSITE" id="PS50157">
    <property type="entry name" value="ZINC_FINGER_C2H2_2"/>
    <property type="match status" value="7"/>
</dbReference>
<dbReference type="InterPro" id="IPR013087">
    <property type="entry name" value="Znf_C2H2_type"/>
</dbReference>
<feature type="domain" description="C2H2-type" evidence="9">
    <location>
        <begin position="126"/>
        <end position="149"/>
    </location>
</feature>
<dbReference type="PANTHER" id="PTHR24403">
    <property type="entry name" value="ZINC FINGER PROTEIN"/>
    <property type="match status" value="1"/>
</dbReference>
<organism evidence="10 11">
    <name type="scientific">Mytilus galloprovincialis</name>
    <name type="common">Mediterranean mussel</name>
    <dbReference type="NCBI Taxonomy" id="29158"/>
    <lineage>
        <taxon>Eukaryota</taxon>
        <taxon>Metazoa</taxon>
        <taxon>Spiralia</taxon>
        <taxon>Lophotrochozoa</taxon>
        <taxon>Mollusca</taxon>
        <taxon>Bivalvia</taxon>
        <taxon>Autobranchia</taxon>
        <taxon>Pteriomorphia</taxon>
        <taxon>Mytilida</taxon>
        <taxon>Mytiloidea</taxon>
        <taxon>Mytilidae</taxon>
        <taxon>Mytilinae</taxon>
        <taxon>Mytilus</taxon>
    </lineage>
</organism>
<evidence type="ECO:0000256" key="4">
    <source>
        <dbReference type="ARBA" id="ARBA00022771"/>
    </source>
</evidence>
<evidence type="ECO:0000256" key="7">
    <source>
        <dbReference type="ARBA" id="ARBA00023242"/>
    </source>
</evidence>
<evidence type="ECO:0000259" key="9">
    <source>
        <dbReference type="PROSITE" id="PS50157"/>
    </source>
</evidence>
<feature type="domain" description="C2H2-type" evidence="9">
    <location>
        <begin position="269"/>
        <end position="296"/>
    </location>
</feature>
<sequence>MTENVTIEALDESFHELINENSSAVSTAVNRTDDQDVFVCCFCGKKIKTKSGHRRHEISHSDTEKRRHECKICHKTFADNAHYLDHMNTHIGHKPFKCGKCNKQYTYQGSYKRHLKVCNTLNAKRFQCSMCPKRFDRKDLLTDHVTGKHKKGVAQYHCQAERKIPHQGSSNRDQSDAGTEGTIKKMHKCNDCDFTTPWPSSLCRHRRIHDQNMFFCDQCDSRFPDLCMLKVHTKHKHGEGLICTHCSKKFTSLAGLNYHLKKISGQYRRKCTYCEKTFISIQHYESHVNKHKNIKPYKCDICQKAFLYKAHLTQHIEKGHSENNEPRTYKCEVCDIILTSKAAHRGHMIGKHSNNVRVCSTCGKSFNWAASYYRHIKSHA</sequence>
<feature type="domain" description="C2H2-type" evidence="9">
    <location>
        <begin position="357"/>
        <end position="380"/>
    </location>
</feature>
<gene>
    <name evidence="10" type="ORF">MGAL_10B006314</name>
</gene>
<dbReference type="InterPro" id="IPR036236">
    <property type="entry name" value="Znf_C2H2_sf"/>
</dbReference>
<comment type="caution">
    <text evidence="10">The sequence shown here is derived from an EMBL/GenBank/DDBJ whole genome shotgun (WGS) entry which is preliminary data.</text>
</comment>
<feature type="domain" description="C2H2-type" evidence="9">
    <location>
        <begin position="241"/>
        <end position="268"/>
    </location>
</feature>
<keyword evidence="6" id="KW-0238">DNA-binding</keyword>
<protein>
    <recommendedName>
        <fullName evidence="9">C2H2-type domain-containing protein</fullName>
    </recommendedName>
</protein>
<dbReference type="GO" id="GO:0008270">
    <property type="term" value="F:zinc ion binding"/>
    <property type="evidence" value="ECO:0007669"/>
    <property type="project" value="UniProtKB-KW"/>
</dbReference>
<dbReference type="Proteomes" id="UP000596742">
    <property type="component" value="Unassembled WGS sequence"/>
</dbReference>
<evidence type="ECO:0000313" key="10">
    <source>
        <dbReference type="EMBL" id="VDI29675.1"/>
    </source>
</evidence>
<dbReference type="EMBL" id="UYJE01004609">
    <property type="protein sequence ID" value="VDI29675.1"/>
    <property type="molecule type" value="Genomic_DNA"/>
</dbReference>
<name>A0A8B6E698_MYTGA</name>
<dbReference type="SUPFAM" id="SSF57667">
    <property type="entry name" value="beta-beta-alpha zinc fingers"/>
    <property type="match status" value="5"/>
</dbReference>
<evidence type="ECO:0000256" key="8">
    <source>
        <dbReference type="PROSITE-ProRule" id="PRU00042"/>
    </source>
</evidence>
<feature type="domain" description="C2H2-type" evidence="9">
    <location>
        <begin position="297"/>
        <end position="325"/>
    </location>
</feature>
<dbReference type="FunFam" id="3.30.160.60:FF:000446">
    <property type="entry name" value="Zinc finger protein"/>
    <property type="match status" value="1"/>
</dbReference>
<dbReference type="SMART" id="SM00355">
    <property type="entry name" value="ZnF_C2H2"/>
    <property type="match status" value="11"/>
</dbReference>
<keyword evidence="3" id="KW-0677">Repeat</keyword>
<evidence type="ECO:0000256" key="5">
    <source>
        <dbReference type="ARBA" id="ARBA00022833"/>
    </source>
</evidence>
<dbReference type="Pfam" id="PF00096">
    <property type="entry name" value="zf-C2H2"/>
    <property type="match status" value="4"/>
</dbReference>
<dbReference type="InterPro" id="IPR050688">
    <property type="entry name" value="Zinc_finger/UBP_domain"/>
</dbReference>
<reference evidence="10" key="1">
    <citation type="submission" date="2018-11" db="EMBL/GenBank/DDBJ databases">
        <authorList>
            <person name="Alioto T."/>
            <person name="Alioto T."/>
        </authorList>
    </citation>
    <scope>NUCLEOTIDE SEQUENCE</scope>
</reference>
<dbReference type="Pfam" id="PF12874">
    <property type="entry name" value="zf-met"/>
    <property type="match status" value="1"/>
</dbReference>
<evidence type="ECO:0000256" key="6">
    <source>
        <dbReference type="ARBA" id="ARBA00023125"/>
    </source>
</evidence>
<comment type="subcellular location">
    <subcellularLocation>
        <location evidence="1">Nucleus</location>
    </subcellularLocation>
</comment>
<evidence type="ECO:0000313" key="11">
    <source>
        <dbReference type="Proteomes" id="UP000596742"/>
    </source>
</evidence>
<keyword evidence="2" id="KW-0479">Metal-binding</keyword>
<dbReference type="OrthoDB" id="6077919at2759"/>
<feature type="domain" description="C2H2-type" evidence="9">
    <location>
        <begin position="68"/>
        <end position="95"/>
    </location>
</feature>
<dbReference type="FunFam" id="3.30.160.60:FF:000045">
    <property type="entry name" value="ZFP69 zinc finger protein B"/>
    <property type="match status" value="1"/>
</dbReference>